<keyword evidence="1" id="KW-0540">Nuclease</keyword>
<dbReference type="InterPro" id="IPR002562">
    <property type="entry name" value="3'-5'_exonuclease_dom"/>
</dbReference>
<dbReference type="SMART" id="SM00474">
    <property type="entry name" value="35EXOc"/>
    <property type="match status" value="1"/>
</dbReference>
<dbReference type="CDD" id="cd06141">
    <property type="entry name" value="WRN_exo"/>
    <property type="match status" value="1"/>
</dbReference>
<name>A0A834Z3V9_TETSI</name>
<dbReference type="GO" id="GO:0006139">
    <property type="term" value="P:nucleobase-containing compound metabolic process"/>
    <property type="evidence" value="ECO:0007669"/>
    <property type="project" value="InterPro"/>
</dbReference>
<dbReference type="GO" id="GO:0005737">
    <property type="term" value="C:cytoplasm"/>
    <property type="evidence" value="ECO:0007669"/>
    <property type="project" value="TreeGrafter"/>
</dbReference>
<dbReference type="Proteomes" id="UP000655225">
    <property type="component" value="Unassembled WGS sequence"/>
</dbReference>
<evidence type="ECO:0000313" key="4">
    <source>
        <dbReference type="EMBL" id="KAF8398126.1"/>
    </source>
</evidence>
<gene>
    <name evidence="4" type="ORF">HHK36_017051</name>
</gene>
<proteinExistence type="predicted"/>
<dbReference type="OrthoDB" id="1920326at2759"/>
<keyword evidence="2" id="KW-0378">Hydrolase</keyword>
<evidence type="ECO:0000256" key="1">
    <source>
        <dbReference type="ARBA" id="ARBA00022722"/>
    </source>
</evidence>
<dbReference type="Gene3D" id="3.30.420.10">
    <property type="entry name" value="Ribonuclease H-like superfamily/Ribonuclease H"/>
    <property type="match status" value="1"/>
</dbReference>
<dbReference type="Pfam" id="PF01612">
    <property type="entry name" value="DNA_pol_A_exo1"/>
    <property type="match status" value="1"/>
</dbReference>
<accession>A0A834Z3V9</accession>
<dbReference type="EMBL" id="JABCRI010000011">
    <property type="protein sequence ID" value="KAF8398126.1"/>
    <property type="molecule type" value="Genomic_DNA"/>
</dbReference>
<organism evidence="4 5">
    <name type="scientific">Tetracentron sinense</name>
    <name type="common">Spur-leaf</name>
    <dbReference type="NCBI Taxonomy" id="13715"/>
    <lineage>
        <taxon>Eukaryota</taxon>
        <taxon>Viridiplantae</taxon>
        <taxon>Streptophyta</taxon>
        <taxon>Embryophyta</taxon>
        <taxon>Tracheophyta</taxon>
        <taxon>Spermatophyta</taxon>
        <taxon>Magnoliopsida</taxon>
        <taxon>Trochodendrales</taxon>
        <taxon>Trochodendraceae</taxon>
        <taxon>Tetracentron</taxon>
    </lineage>
</organism>
<dbReference type="GO" id="GO:0003676">
    <property type="term" value="F:nucleic acid binding"/>
    <property type="evidence" value="ECO:0007669"/>
    <property type="project" value="InterPro"/>
</dbReference>
<dbReference type="InterPro" id="IPR051132">
    <property type="entry name" value="3-5_Exonuclease_domain"/>
</dbReference>
<dbReference type="InterPro" id="IPR036397">
    <property type="entry name" value="RNaseH_sf"/>
</dbReference>
<evidence type="ECO:0000313" key="5">
    <source>
        <dbReference type="Proteomes" id="UP000655225"/>
    </source>
</evidence>
<dbReference type="PANTHER" id="PTHR13620">
    <property type="entry name" value="3-5 EXONUCLEASE"/>
    <property type="match status" value="1"/>
</dbReference>
<comment type="caution">
    <text evidence="4">The sequence shown here is derived from an EMBL/GenBank/DDBJ whole genome shotgun (WGS) entry which is preliminary data.</text>
</comment>
<keyword evidence="5" id="KW-1185">Reference proteome</keyword>
<evidence type="ECO:0000259" key="3">
    <source>
        <dbReference type="SMART" id="SM00474"/>
    </source>
</evidence>
<dbReference type="GO" id="GO:0005634">
    <property type="term" value="C:nucleus"/>
    <property type="evidence" value="ECO:0007669"/>
    <property type="project" value="TreeGrafter"/>
</dbReference>
<dbReference type="PANTHER" id="PTHR13620:SF105">
    <property type="entry name" value="OS01G0737700 PROTEIN"/>
    <property type="match status" value="1"/>
</dbReference>
<protein>
    <recommendedName>
        <fullName evidence="3">3'-5' exonuclease domain-containing protein</fullName>
    </recommendedName>
</protein>
<dbReference type="OMA" id="ICVGRNC"/>
<dbReference type="InterPro" id="IPR012337">
    <property type="entry name" value="RNaseH-like_sf"/>
</dbReference>
<dbReference type="SUPFAM" id="SSF53098">
    <property type="entry name" value="Ribonuclease H-like"/>
    <property type="match status" value="1"/>
</dbReference>
<dbReference type="GO" id="GO:0008408">
    <property type="term" value="F:3'-5' exonuclease activity"/>
    <property type="evidence" value="ECO:0007669"/>
    <property type="project" value="InterPro"/>
</dbReference>
<feature type="domain" description="3'-5' exonuclease" evidence="3">
    <location>
        <begin position="31"/>
        <end position="210"/>
    </location>
</feature>
<reference evidence="4 5" key="1">
    <citation type="submission" date="2020-04" db="EMBL/GenBank/DDBJ databases">
        <title>Plant Genome Project.</title>
        <authorList>
            <person name="Zhang R.-G."/>
        </authorList>
    </citation>
    <scope>NUCLEOTIDE SEQUENCE [LARGE SCALE GENOMIC DNA]</scope>
    <source>
        <strain evidence="4">YNK0</strain>
        <tissue evidence="4">Leaf</tissue>
    </source>
</reference>
<dbReference type="AlphaFoldDB" id="A0A834Z3V9"/>
<sequence length="225" mass="25194">MATSSSTATASPGISIVQLQCPSGSNLIYDVRITSKLSSPKPHILWIPGSPISKEFTAVETRTDFTGRKIQYPAATIQICVGRNCLIFQSFLARSVPSSLFQFLGNPNYTFTGVAIADDAKKLLKDYGLVVLKTLDLRDLAVRVFGKTKYKKMGLKVLTRVVLEREIPKRKKDTLSNWNNFDLTYNQIKYACIDTYVSFEIARKLISIERSGNRADRDVLSLPFE</sequence>
<evidence type="ECO:0000256" key="2">
    <source>
        <dbReference type="ARBA" id="ARBA00022801"/>
    </source>
</evidence>